<dbReference type="Proteomes" id="UP000447355">
    <property type="component" value="Unassembled WGS sequence"/>
</dbReference>
<comment type="caution">
    <text evidence="1">The sequence shown here is derived from an EMBL/GenBank/DDBJ whole genome shotgun (WGS) entry which is preliminary data.</text>
</comment>
<evidence type="ECO:0000313" key="2">
    <source>
        <dbReference type="Proteomes" id="UP000447355"/>
    </source>
</evidence>
<dbReference type="EMBL" id="WWCX01000093">
    <property type="protein sequence ID" value="MYM97929.1"/>
    <property type="molecule type" value="Genomic_DNA"/>
</dbReference>
<sequence>MKVRIGVSELVTRQESFQRARRMMELQMRQASKTSEMIQRAWAETGFLVEESERPYDDIDHPDPF</sequence>
<gene>
    <name evidence="1" type="ORF">GTP90_29185</name>
</gene>
<dbReference type="AlphaFoldDB" id="A0A845GZN5"/>
<reference evidence="1" key="1">
    <citation type="submission" date="2019-12" db="EMBL/GenBank/DDBJ databases">
        <title>Novel species isolated from a subtropical stream in China.</title>
        <authorList>
            <person name="Lu H."/>
        </authorList>
    </citation>
    <scope>NUCLEOTIDE SEQUENCE [LARGE SCALE GENOMIC DNA]</scope>
    <source>
        <strain evidence="1">FT81W</strain>
    </source>
</reference>
<protein>
    <submittedName>
        <fullName evidence="1">Uncharacterized protein</fullName>
    </submittedName>
</protein>
<dbReference type="RefSeq" id="WP_161086793.1">
    <property type="nucleotide sequence ID" value="NZ_WWCX01000093.1"/>
</dbReference>
<proteinExistence type="predicted"/>
<organism evidence="1 2">
    <name type="scientific">Duganella vulcania</name>
    <dbReference type="NCBI Taxonomy" id="2692166"/>
    <lineage>
        <taxon>Bacteria</taxon>
        <taxon>Pseudomonadati</taxon>
        <taxon>Pseudomonadota</taxon>
        <taxon>Betaproteobacteria</taxon>
        <taxon>Burkholderiales</taxon>
        <taxon>Oxalobacteraceae</taxon>
        <taxon>Telluria group</taxon>
        <taxon>Duganella</taxon>
    </lineage>
</organism>
<accession>A0A845GZN5</accession>
<evidence type="ECO:0000313" key="1">
    <source>
        <dbReference type="EMBL" id="MYM97929.1"/>
    </source>
</evidence>
<name>A0A845GZN5_9BURK</name>